<dbReference type="OrthoDB" id="9810886at2"/>
<dbReference type="InterPro" id="IPR009412">
    <property type="entry name" value="DUF1062"/>
</dbReference>
<evidence type="ECO:0000313" key="1">
    <source>
        <dbReference type="EMBL" id="SHF30111.1"/>
    </source>
</evidence>
<dbReference type="Proteomes" id="UP000184245">
    <property type="component" value="Unassembled WGS sequence"/>
</dbReference>
<dbReference type="EMBL" id="FQVI01000020">
    <property type="protein sequence ID" value="SHF30111.1"/>
    <property type="molecule type" value="Genomic_DNA"/>
</dbReference>
<keyword evidence="2" id="KW-1185">Reference proteome</keyword>
<organism evidence="1 2">
    <name type="scientific">Lactonifactor longoviformis DSM 17459</name>
    <dbReference type="NCBI Taxonomy" id="1122155"/>
    <lineage>
        <taxon>Bacteria</taxon>
        <taxon>Bacillati</taxon>
        <taxon>Bacillota</taxon>
        <taxon>Clostridia</taxon>
        <taxon>Eubacteriales</taxon>
        <taxon>Clostridiaceae</taxon>
        <taxon>Lactonifactor</taxon>
    </lineage>
</organism>
<proteinExistence type="predicted"/>
<dbReference type="RefSeq" id="WP_072853559.1">
    <property type="nucleotide sequence ID" value="NZ_FQVI01000020.1"/>
</dbReference>
<accession>A0A1M5AIK9</accession>
<evidence type="ECO:0008006" key="3">
    <source>
        <dbReference type="Google" id="ProtNLM"/>
    </source>
</evidence>
<gene>
    <name evidence="1" type="ORF">SAMN02745158_03214</name>
</gene>
<dbReference type="STRING" id="1122155.SAMN02745158_03214"/>
<name>A0A1M5AIK9_9CLOT</name>
<dbReference type="Pfam" id="PF06353">
    <property type="entry name" value="DUF1062"/>
    <property type="match status" value="1"/>
</dbReference>
<evidence type="ECO:0000313" key="2">
    <source>
        <dbReference type="Proteomes" id="UP000184245"/>
    </source>
</evidence>
<reference evidence="1 2" key="1">
    <citation type="submission" date="2016-11" db="EMBL/GenBank/DDBJ databases">
        <authorList>
            <person name="Jaros S."/>
            <person name="Januszkiewicz K."/>
            <person name="Wedrychowicz H."/>
        </authorList>
    </citation>
    <scope>NUCLEOTIDE SEQUENCE [LARGE SCALE GENOMIC DNA]</scope>
    <source>
        <strain evidence="1 2">DSM 17459</strain>
    </source>
</reference>
<sequence length="98" mass="11647">MKVTSLKVYHRCGGCKKKQEFINSGKFRVNANGNKVDVWLIYRCKKCKHTWNLTIYERIKASKIEPAEYALFMENDFNLAVRYGKDMNFLTRNKAEFR</sequence>
<protein>
    <recommendedName>
        <fullName evidence="3">DUF1062 domain-containing protein</fullName>
    </recommendedName>
</protein>
<dbReference type="AlphaFoldDB" id="A0A1M5AIK9"/>